<keyword evidence="2" id="KW-1185">Reference proteome</keyword>
<organism evidence="1 2">
    <name type="scientific">Melastoma candidum</name>
    <dbReference type="NCBI Taxonomy" id="119954"/>
    <lineage>
        <taxon>Eukaryota</taxon>
        <taxon>Viridiplantae</taxon>
        <taxon>Streptophyta</taxon>
        <taxon>Embryophyta</taxon>
        <taxon>Tracheophyta</taxon>
        <taxon>Spermatophyta</taxon>
        <taxon>Magnoliopsida</taxon>
        <taxon>eudicotyledons</taxon>
        <taxon>Gunneridae</taxon>
        <taxon>Pentapetalae</taxon>
        <taxon>rosids</taxon>
        <taxon>malvids</taxon>
        <taxon>Myrtales</taxon>
        <taxon>Melastomataceae</taxon>
        <taxon>Melastomatoideae</taxon>
        <taxon>Melastomateae</taxon>
        <taxon>Melastoma</taxon>
    </lineage>
</organism>
<dbReference type="EMBL" id="CM042885">
    <property type="protein sequence ID" value="KAI4365550.1"/>
    <property type="molecule type" value="Genomic_DNA"/>
</dbReference>
<sequence length="324" mass="36057">MWDCVRFHPLIPPAIVARPKQRSNSNPAFSLRCSRPLSASEPPRDGGGGELRFEEQVTRTREKELNRLELDLESEREGEGGGDIELSSKTVRVGGSDRWKGKSGRREILRRSHFLAKQVISMESALSLGFVSQLWVDPSSLSVVVVEVRPSLLSADSERFLLEDVRKVGDVLLVENEGVLESELKMAGLETLVGYEVVTPGRRSIGKVRGYSFNVNTGEVELLEIDSFGISILPSSLVSTYALYTTDVLEVAPDTVFVQEEAVGRLPRLTQGWWGSRNAAASRDEDHEKPVRSARSRRGRRRGSKHPGGRRTTGDDWDLPMDFL</sequence>
<comment type="caution">
    <text evidence="1">The sequence shown here is derived from an EMBL/GenBank/DDBJ whole genome shotgun (WGS) entry which is preliminary data.</text>
</comment>
<evidence type="ECO:0000313" key="2">
    <source>
        <dbReference type="Proteomes" id="UP001057402"/>
    </source>
</evidence>
<accession>A0ACB9QGK5</accession>
<name>A0ACB9QGK5_9MYRT</name>
<protein>
    <submittedName>
        <fullName evidence="1">Uncharacterized protein</fullName>
    </submittedName>
</protein>
<evidence type="ECO:0000313" key="1">
    <source>
        <dbReference type="EMBL" id="KAI4365550.1"/>
    </source>
</evidence>
<reference evidence="2" key="1">
    <citation type="journal article" date="2023" name="Front. Plant Sci.">
        <title>Chromosomal-level genome assembly of Melastoma candidum provides insights into trichome evolution.</title>
        <authorList>
            <person name="Zhong Y."/>
            <person name="Wu W."/>
            <person name="Sun C."/>
            <person name="Zou P."/>
            <person name="Liu Y."/>
            <person name="Dai S."/>
            <person name="Zhou R."/>
        </authorList>
    </citation>
    <scope>NUCLEOTIDE SEQUENCE [LARGE SCALE GENOMIC DNA]</scope>
</reference>
<proteinExistence type="predicted"/>
<gene>
    <name evidence="1" type="ORF">MLD38_021527</name>
</gene>
<dbReference type="Proteomes" id="UP001057402">
    <property type="component" value="Chromosome 6"/>
</dbReference>